<evidence type="ECO:0000313" key="1">
    <source>
        <dbReference type="EMBL" id="PST41678.1"/>
    </source>
</evidence>
<reference evidence="2" key="1">
    <citation type="submission" date="2018-03" db="EMBL/GenBank/DDBJ databases">
        <title>Lachnoclostridium SNUG30370 gen.nov., sp.nov., isolated from human faeces.</title>
        <authorList>
            <person name="Seo B."/>
            <person name="Jeon K."/>
            <person name="Ko G."/>
        </authorList>
    </citation>
    <scope>NUCLEOTIDE SEQUENCE [LARGE SCALE GENOMIC DNA]</scope>
    <source>
        <strain evidence="2">SNUG30370</strain>
    </source>
</reference>
<keyword evidence="2" id="KW-1185">Reference proteome</keyword>
<evidence type="ECO:0000313" key="2">
    <source>
        <dbReference type="Proteomes" id="UP000241201"/>
    </source>
</evidence>
<comment type="caution">
    <text evidence="1">The sequence shown here is derived from an EMBL/GenBank/DDBJ whole genome shotgun (WGS) entry which is preliminary data.</text>
</comment>
<name>A0A2T3G2C0_9FIRM</name>
<gene>
    <name evidence="1" type="ORF">C7U55_02510</name>
</gene>
<organism evidence="1 2">
    <name type="scientific">Faecalibacillus faecis</name>
    <dbReference type="NCBI Taxonomy" id="1982628"/>
    <lineage>
        <taxon>Bacteria</taxon>
        <taxon>Bacillati</taxon>
        <taxon>Bacillota</taxon>
        <taxon>Erysipelotrichia</taxon>
        <taxon>Erysipelotrichales</taxon>
        <taxon>Coprobacillaceae</taxon>
        <taxon>Faecalibacillus</taxon>
    </lineage>
</organism>
<dbReference type="EMBL" id="PYLP01000002">
    <property type="protein sequence ID" value="PST41678.1"/>
    <property type="molecule type" value="Genomic_DNA"/>
</dbReference>
<protein>
    <submittedName>
        <fullName evidence="1">Uncharacterized protein</fullName>
    </submittedName>
</protein>
<sequence length="117" mass="13787">MLTKTRCMSLLDDIAGYAHRANIGPNGINEINEDYNGLKKLIEEHFTPQPLEFKNLKPGMWVIDMWTRTISKIKRIDENRNVHLNVQEEYDYLTPFKENRFYPIVVPNVGDKNEKHI</sequence>
<dbReference type="AlphaFoldDB" id="A0A2T3G2C0"/>
<dbReference type="RefSeq" id="WP_106987204.1">
    <property type="nucleotide sequence ID" value="NZ_PYLP01000002.1"/>
</dbReference>
<accession>A0A2T3G2C0</accession>
<dbReference type="Proteomes" id="UP000241201">
    <property type="component" value="Unassembled WGS sequence"/>
</dbReference>
<dbReference type="GeneID" id="77469978"/>
<proteinExistence type="predicted"/>